<keyword evidence="1" id="KW-0489">Methyltransferase</keyword>
<dbReference type="GO" id="GO:0032259">
    <property type="term" value="P:methylation"/>
    <property type="evidence" value="ECO:0007669"/>
    <property type="project" value="UniProtKB-KW"/>
</dbReference>
<dbReference type="InterPro" id="IPR050600">
    <property type="entry name" value="SETD3_SETD6_MTase"/>
</dbReference>
<evidence type="ECO:0000256" key="1">
    <source>
        <dbReference type="ARBA" id="ARBA00022603"/>
    </source>
</evidence>
<keyword evidence="3" id="KW-0949">S-adenosyl-L-methionine</keyword>
<name>A0A812JJ25_9DINO</name>
<dbReference type="Gene3D" id="3.90.1410.10">
    <property type="entry name" value="set domain protein methyltransferase, domain 1"/>
    <property type="match status" value="1"/>
</dbReference>
<dbReference type="Gene3D" id="3.90.1420.10">
    <property type="entry name" value="Rubisco LSMT, substrate-binding domain"/>
    <property type="match status" value="1"/>
</dbReference>
<dbReference type="InterPro" id="IPR036464">
    <property type="entry name" value="Rubisco_LSMT_subst-bd_sf"/>
</dbReference>
<dbReference type="Proteomes" id="UP000601435">
    <property type="component" value="Unassembled WGS sequence"/>
</dbReference>
<evidence type="ECO:0000313" key="4">
    <source>
        <dbReference type="EMBL" id="CAE7209511.1"/>
    </source>
</evidence>
<dbReference type="OrthoDB" id="341421at2759"/>
<dbReference type="AlphaFoldDB" id="A0A812JJ25"/>
<sequence length="322" mass="35723">TDEELEVLAGSKWQMVANEMREDIIAEHAELEEVIGDFLQTHGITQEKFLWAHKILLSRAMTFYREGGSRLMVLGPGQDMFNHSCEAVGYEDVKLETAEGKEMLVIRAFKPFGEGEQAFYSYSPASNGRLLLMGGFVVPENPFDSVELMLTFPVNPSSAPLFRQLAEGLRSAPLADGAAVAEETQDEFLQLLPPPPERPTEAALHVRLMAKTLSDQLERVLAFLRLDELSRSLGADGLNSDRLAASDRDANARRRALTKLRALLQQLRGRFARSEAEDAAELAAGCADPRRARALEVLLGEKRLFRLALQLIDEKTDTVDVA</sequence>
<comment type="caution">
    <text evidence="4">The sequence shown here is derived from an EMBL/GenBank/DDBJ whole genome shotgun (WGS) entry which is preliminary data.</text>
</comment>
<dbReference type="SUPFAM" id="SSF82199">
    <property type="entry name" value="SET domain"/>
    <property type="match status" value="1"/>
</dbReference>
<dbReference type="EMBL" id="CAJNJA010006377">
    <property type="protein sequence ID" value="CAE7209511.1"/>
    <property type="molecule type" value="Genomic_DNA"/>
</dbReference>
<reference evidence="4" key="1">
    <citation type="submission" date="2021-02" db="EMBL/GenBank/DDBJ databases">
        <authorList>
            <person name="Dougan E. K."/>
            <person name="Rhodes N."/>
            <person name="Thang M."/>
            <person name="Chan C."/>
        </authorList>
    </citation>
    <scope>NUCLEOTIDE SEQUENCE</scope>
</reference>
<feature type="non-terminal residue" evidence="4">
    <location>
        <position position="1"/>
    </location>
</feature>
<dbReference type="GO" id="GO:0016279">
    <property type="term" value="F:protein-lysine N-methyltransferase activity"/>
    <property type="evidence" value="ECO:0007669"/>
    <property type="project" value="TreeGrafter"/>
</dbReference>
<protein>
    <submittedName>
        <fullName evidence="4">LSMT-L protein</fullName>
    </submittedName>
</protein>
<organism evidence="4 5">
    <name type="scientific">Symbiodinium necroappetens</name>
    <dbReference type="NCBI Taxonomy" id="1628268"/>
    <lineage>
        <taxon>Eukaryota</taxon>
        <taxon>Sar</taxon>
        <taxon>Alveolata</taxon>
        <taxon>Dinophyceae</taxon>
        <taxon>Suessiales</taxon>
        <taxon>Symbiodiniaceae</taxon>
        <taxon>Symbiodinium</taxon>
    </lineage>
</organism>
<keyword evidence="2" id="KW-0808">Transferase</keyword>
<proteinExistence type="predicted"/>
<evidence type="ECO:0000313" key="5">
    <source>
        <dbReference type="Proteomes" id="UP000601435"/>
    </source>
</evidence>
<dbReference type="InterPro" id="IPR046341">
    <property type="entry name" value="SET_dom_sf"/>
</dbReference>
<evidence type="ECO:0000256" key="2">
    <source>
        <dbReference type="ARBA" id="ARBA00022679"/>
    </source>
</evidence>
<dbReference type="PANTHER" id="PTHR13271">
    <property type="entry name" value="UNCHARACTERIZED PUTATIVE METHYLTRANSFERASE"/>
    <property type="match status" value="1"/>
</dbReference>
<evidence type="ECO:0000256" key="3">
    <source>
        <dbReference type="ARBA" id="ARBA00022691"/>
    </source>
</evidence>
<keyword evidence="5" id="KW-1185">Reference proteome</keyword>
<gene>
    <name evidence="4" type="primary">LSMT-L</name>
    <name evidence="4" type="ORF">SNEC2469_LOCUS2030</name>
</gene>
<accession>A0A812JJ25</accession>
<dbReference type="SUPFAM" id="SSF81822">
    <property type="entry name" value="RuBisCo LSMT C-terminal, substrate-binding domain"/>
    <property type="match status" value="1"/>
</dbReference>
<dbReference type="CDD" id="cd10527">
    <property type="entry name" value="SET_LSMT"/>
    <property type="match status" value="1"/>
</dbReference>